<gene>
    <name evidence="1" type="ORF">RFM23_25845</name>
</gene>
<keyword evidence="2" id="KW-1185">Reference proteome</keyword>
<accession>A0ABU5AUS5</accession>
<dbReference type="Proteomes" id="UP001276564">
    <property type="component" value="Unassembled WGS sequence"/>
</dbReference>
<name>A0ABU5AUS5_9HYPH</name>
<proteinExistence type="predicted"/>
<dbReference type="EMBL" id="JAVIIP010000017">
    <property type="protein sequence ID" value="MDX8541045.1"/>
    <property type="molecule type" value="Genomic_DNA"/>
</dbReference>
<organism evidence="1 2">
    <name type="scientific">Mesorhizobium abyssinicae</name>
    <dbReference type="NCBI Taxonomy" id="1209958"/>
    <lineage>
        <taxon>Bacteria</taxon>
        <taxon>Pseudomonadati</taxon>
        <taxon>Pseudomonadota</taxon>
        <taxon>Alphaproteobacteria</taxon>
        <taxon>Hyphomicrobiales</taxon>
        <taxon>Phyllobacteriaceae</taxon>
        <taxon>Mesorhizobium</taxon>
    </lineage>
</organism>
<evidence type="ECO:0000313" key="2">
    <source>
        <dbReference type="Proteomes" id="UP001276564"/>
    </source>
</evidence>
<sequence length="84" mass="9280">MRDSYSSQLREDLNSLVLAAIHSTGVVNVAVVAERVRLRNLDENVAREDLEYMVVQIAETYGAAMEFDCALVAEMAERACSATQ</sequence>
<protein>
    <submittedName>
        <fullName evidence="1">Uncharacterized protein</fullName>
    </submittedName>
</protein>
<dbReference type="RefSeq" id="WP_127286440.1">
    <property type="nucleotide sequence ID" value="NZ_JARAKC010000009.1"/>
</dbReference>
<reference evidence="1 2" key="1">
    <citation type="submission" date="2023-08" db="EMBL/GenBank/DDBJ databases">
        <title>Implementing the SeqCode for naming new Mesorhizobium species isolated from Vachellia karroo root nodules.</title>
        <authorList>
            <person name="Van Lill M."/>
        </authorList>
    </citation>
    <scope>NUCLEOTIDE SEQUENCE [LARGE SCALE GENOMIC DNA]</scope>
    <source>
        <strain evidence="1 2">VK4B</strain>
    </source>
</reference>
<evidence type="ECO:0000313" key="1">
    <source>
        <dbReference type="EMBL" id="MDX8541045.1"/>
    </source>
</evidence>
<comment type="caution">
    <text evidence="1">The sequence shown here is derived from an EMBL/GenBank/DDBJ whole genome shotgun (WGS) entry which is preliminary data.</text>
</comment>